<feature type="domain" description="RNA polymerase sigma-70 ECF-like HTH" evidence="1">
    <location>
        <begin position="27"/>
        <end position="201"/>
    </location>
</feature>
<dbReference type="AlphaFoldDB" id="A0A8J7QHF4"/>
<keyword evidence="3" id="KW-1185">Reference proteome</keyword>
<dbReference type="InterPro" id="IPR011517">
    <property type="entry name" value="RNA_pol_sigma70_ECF-like"/>
</dbReference>
<dbReference type="InterPro" id="IPR053812">
    <property type="entry name" value="HTH_Sigma70_ECF-like"/>
</dbReference>
<accession>A0A8J7QHF4</accession>
<dbReference type="Proteomes" id="UP000664417">
    <property type="component" value="Unassembled WGS sequence"/>
</dbReference>
<dbReference type="RefSeq" id="WP_207860209.1">
    <property type="nucleotide sequence ID" value="NZ_JAFREP010000016.1"/>
</dbReference>
<dbReference type="InterPro" id="IPR013324">
    <property type="entry name" value="RNA_pol_sigma_r3/r4-like"/>
</dbReference>
<sequence>MSALSAGVIAEQELRSLAPNEAVVLCQRWARGDVAALETMYDQVYDDLMVIAVRKLENERRLSHFSPACLLSETFIRFRRQRPFYFASRAHFCNIAARQMSQVMIDQVREYLAAKRGGPERDEMCSLYEEIYSFGEAGRVVDSLHLALRELARLEPRQAHIVRLRFFCGCTIEEAAAEMDISISTLKRSWSDARAWLVRQVGHGG</sequence>
<reference evidence="2" key="1">
    <citation type="submission" date="2021-03" db="EMBL/GenBank/DDBJ databases">
        <authorList>
            <person name="Wang G."/>
        </authorList>
    </citation>
    <scope>NUCLEOTIDE SEQUENCE</scope>
    <source>
        <strain evidence="2">KCTC 12899</strain>
    </source>
</reference>
<comment type="caution">
    <text evidence="2">The sequence shown here is derived from an EMBL/GenBank/DDBJ whole genome shotgun (WGS) entry which is preliminary data.</text>
</comment>
<organism evidence="2 3">
    <name type="scientific">Acanthopleuribacter pedis</name>
    <dbReference type="NCBI Taxonomy" id="442870"/>
    <lineage>
        <taxon>Bacteria</taxon>
        <taxon>Pseudomonadati</taxon>
        <taxon>Acidobacteriota</taxon>
        <taxon>Holophagae</taxon>
        <taxon>Acanthopleuribacterales</taxon>
        <taxon>Acanthopleuribacteraceae</taxon>
        <taxon>Acanthopleuribacter</taxon>
    </lineage>
</organism>
<dbReference type="Gene3D" id="1.10.10.10">
    <property type="entry name" value="Winged helix-like DNA-binding domain superfamily/Winged helix DNA-binding domain"/>
    <property type="match status" value="1"/>
</dbReference>
<proteinExistence type="predicted"/>
<dbReference type="NCBIfam" id="TIGR02999">
    <property type="entry name" value="Sig-70_X6"/>
    <property type="match status" value="1"/>
</dbReference>
<dbReference type="InterPro" id="IPR036388">
    <property type="entry name" value="WH-like_DNA-bd_sf"/>
</dbReference>
<gene>
    <name evidence="2" type="ORF">J3U88_17400</name>
</gene>
<evidence type="ECO:0000313" key="2">
    <source>
        <dbReference type="EMBL" id="MBO1320255.1"/>
    </source>
</evidence>
<evidence type="ECO:0000313" key="3">
    <source>
        <dbReference type="Proteomes" id="UP000664417"/>
    </source>
</evidence>
<dbReference type="Pfam" id="PF07638">
    <property type="entry name" value="Sigma70_ECF"/>
    <property type="match status" value="1"/>
</dbReference>
<dbReference type="EMBL" id="JAFREP010000016">
    <property type="protein sequence ID" value="MBO1320255.1"/>
    <property type="molecule type" value="Genomic_DNA"/>
</dbReference>
<protein>
    <recommendedName>
        <fullName evidence="1">RNA polymerase sigma-70 ECF-like HTH domain-containing protein</fullName>
    </recommendedName>
</protein>
<evidence type="ECO:0000259" key="1">
    <source>
        <dbReference type="Pfam" id="PF07638"/>
    </source>
</evidence>
<dbReference type="CDD" id="cd06171">
    <property type="entry name" value="Sigma70_r4"/>
    <property type="match status" value="1"/>
</dbReference>
<name>A0A8J7QHF4_9BACT</name>
<dbReference type="SUPFAM" id="SSF88659">
    <property type="entry name" value="Sigma3 and sigma4 domains of RNA polymerase sigma factors"/>
    <property type="match status" value="1"/>
</dbReference>